<comment type="caution">
    <text evidence="4">The sequence shown here is derived from an EMBL/GenBank/DDBJ whole genome shotgun (WGS) entry which is preliminary data.</text>
</comment>
<gene>
    <name evidence="4" type="ORF">pdam_00013379</name>
</gene>
<accession>A0A3M6TMM0</accession>
<dbReference type="AlphaFoldDB" id="A0A3M6TMM0"/>
<dbReference type="SUPFAM" id="SSF52799">
    <property type="entry name" value="(Phosphotyrosine protein) phosphatases II"/>
    <property type="match status" value="1"/>
</dbReference>
<dbReference type="FunFam" id="3.90.190.10:FF:000026">
    <property type="entry name" value="tyrosine-protein phosphatase non-receptor type 9"/>
    <property type="match status" value="1"/>
</dbReference>
<dbReference type="Proteomes" id="UP000275408">
    <property type="component" value="Unassembled WGS sequence"/>
</dbReference>
<feature type="domain" description="Tyrosine specific protein phosphatases" evidence="2">
    <location>
        <begin position="487"/>
        <end position="571"/>
    </location>
</feature>
<dbReference type="InterPro" id="IPR036865">
    <property type="entry name" value="CRAL-TRIO_dom_sf"/>
</dbReference>
<dbReference type="InterPro" id="IPR001251">
    <property type="entry name" value="CRAL-TRIO_dom"/>
</dbReference>
<name>A0A3M6TMM0_POCDA</name>
<dbReference type="PANTHER" id="PTHR19134">
    <property type="entry name" value="RECEPTOR-TYPE TYROSINE-PROTEIN PHOSPHATASE"/>
    <property type="match status" value="1"/>
</dbReference>
<evidence type="ECO:0000259" key="2">
    <source>
        <dbReference type="PROSITE" id="PS50056"/>
    </source>
</evidence>
<keyword evidence="5" id="KW-1185">Reference proteome</keyword>
<dbReference type="Pfam" id="PF00650">
    <property type="entry name" value="CRAL_TRIO"/>
    <property type="match status" value="1"/>
</dbReference>
<dbReference type="SMART" id="SM00194">
    <property type="entry name" value="PTPc"/>
    <property type="match status" value="1"/>
</dbReference>
<dbReference type="PROSITE" id="PS00383">
    <property type="entry name" value="TYR_PHOSPHATASE_1"/>
    <property type="match status" value="1"/>
</dbReference>
<dbReference type="InterPro" id="IPR036273">
    <property type="entry name" value="CRAL/TRIO_N_dom_sf"/>
</dbReference>
<reference evidence="4 5" key="1">
    <citation type="journal article" date="2018" name="Sci. Rep.">
        <title>Comparative analysis of the Pocillopora damicornis genome highlights role of immune system in coral evolution.</title>
        <authorList>
            <person name="Cunning R."/>
            <person name="Bay R.A."/>
            <person name="Gillette P."/>
            <person name="Baker A.C."/>
            <person name="Traylor-Knowles N."/>
        </authorList>
    </citation>
    <scope>NUCLEOTIDE SEQUENCE [LARGE SCALE GENOMIC DNA]</scope>
    <source>
        <strain evidence="4">RSMAS</strain>
        <tissue evidence="4">Whole animal</tissue>
    </source>
</reference>
<evidence type="ECO:0000259" key="1">
    <source>
        <dbReference type="PROSITE" id="PS50055"/>
    </source>
</evidence>
<dbReference type="OMA" id="HMLYTAW"/>
<protein>
    <recommendedName>
        <fullName evidence="6">Protein-tyrosine-phosphatase</fullName>
    </recommendedName>
</protein>
<dbReference type="InterPro" id="IPR050348">
    <property type="entry name" value="Protein-Tyr_Phosphatase"/>
</dbReference>
<dbReference type="SUPFAM" id="SSF52087">
    <property type="entry name" value="CRAL/TRIO domain"/>
    <property type="match status" value="1"/>
</dbReference>
<evidence type="ECO:0000313" key="5">
    <source>
        <dbReference type="Proteomes" id="UP000275408"/>
    </source>
</evidence>
<dbReference type="CDD" id="cd00170">
    <property type="entry name" value="SEC14"/>
    <property type="match status" value="1"/>
</dbReference>
<dbReference type="InterPro" id="IPR016130">
    <property type="entry name" value="Tyr_Pase_AS"/>
</dbReference>
<proteinExistence type="predicted"/>
<dbReference type="InterPro" id="IPR000242">
    <property type="entry name" value="PTP_cat"/>
</dbReference>
<feature type="domain" description="CRAL-TRIO" evidence="3">
    <location>
        <begin position="78"/>
        <end position="237"/>
    </location>
</feature>
<evidence type="ECO:0008006" key="6">
    <source>
        <dbReference type="Google" id="ProtNLM"/>
    </source>
</evidence>
<evidence type="ECO:0000313" key="4">
    <source>
        <dbReference type="EMBL" id="RMX42596.1"/>
    </source>
</evidence>
<dbReference type="PROSITE" id="PS50055">
    <property type="entry name" value="TYR_PHOSPHATASE_PTP"/>
    <property type="match status" value="1"/>
</dbReference>
<dbReference type="SUPFAM" id="SSF46938">
    <property type="entry name" value="CRAL/TRIO N-terminal domain"/>
    <property type="match status" value="1"/>
</dbReference>
<feature type="domain" description="Tyrosine-protein phosphatase" evidence="1">
    <location>
        <begin position="310"/>
        <end position="580"/>
    </location>
</feature>
<dbReference type="PROSITE" id="PS50191">
    <property type="entry name" value="CRAL_TRIO"/>
    <property type="match status" value="1"/>
</dbReference>
<dbReference type="InterPro" id="IPR000387">
    <property type="entry name" value="Tyr_Pase_dom"/>
</dbReference>
<dbReference type="OrthoDB" id="10051650at2759"/>
<dbReference type="Gene3D" id="3.40.525.10">
    <property type="entry name" value="CRAL-TRIO lipid binding domain"/>
    <property type="match status" value="1"/>
</dbReference>
<evidence type="ECO:0000259" key="3">
    <source>
        <dbReference type="PROSITE" id="PS50191"/>
    </source>
</evidence>
<dbReference type="Gene3D" id="3.90.190.10">
    <property type="entry name" value="Protein tyrosine phosphatase superfamily"/>
    <property type="match status" value="1"/>
</dbReference>
<dbReference type="PROSITE" id="PS50056">
    <property type="entry name" value="TYR_PHOSPHATASE_2"/>
    <property type="match status" value="1"/>
</dbReference>
<dbReference type="SMART" id="SM00404">
    <property type="entry name" value="PTPc_motif"/>
    <property type="match status" value="1"/>
</dbReference>
<organism evidence="4 5">
    <name type="scientific">Pocillopora damicornis</name>
    <name type="common">Cauliflower coral</name>
    <name type="synonym">Millepora damicornis</name>
    <dbReference type="NCBI Taxonomy" id="46731"/>
    <lineage>
        <taxon>Eukaryota</taxon>
        <taxon>Metazoa</taxon>
        <taxon>Cnidaria</taxon>
        <taxon>Anthozoa</taxon>
        <taxon>Hexacorallia</taxon>
        <taxon>Scleractinia</taxon>
        <taxon>Astrocoeniina</taxon>
        <taxon>Pocilloporidae</taxon>
        <taxon>Pocillopora</taxon>
    </lineage>
</organism>
<dbReference type="InterPro" id="IPR003595">
    <property type="entry name" value="Tyr_Pase_cat"/>
</dbReference>
<dbReference type="SMART" id="SM00516">
    <property type="entry name" value="SEC14"/>
    <property type="match status" value="1"/>
</dbReference>
<dbReference type="Pfam" id="PF00102">
    <property type="entry name" value="Y_phosphatase"/>
    <property type="match status" value="1"/>
</dbReference>
<sequence length="613" mass="69508">MADVGAIVRSDQEQEAIAVFLREVNKDCAENGLSPVGTSTALMFLMARKFNAERAVILYRRYQYERQLYRLQELAPYDQPLSSELLGGKFTVLESRDAGGAAIAVFTASKHFPAATTHRTVIQGIAFQLDECLKSYETRKNGLVLLYDMTGSGYHNFDYGLARKVMELLKGSYPARLKNVFIISPPLWFKAVLSFFMNFLQERLKERIEVVPREVLPQRLPESSIPESLGGSLKVDHLAWLNKCLESYSQTCQEKGGLNGAAKNFERLDGTVSNKSGALTFDQEAGLGNEGSLTVIEFIEHMMKQQRRGINLQFFNLKTNTASGSFQSTRLPENVKKNRYTDVLCLEETRVKLSNLDGQMTSNYIHANFMDGYKQARAYIATQGPLPHTKGDFWQMAWEQQVYVIVMITRCIERSRRKCIQYWPENNETQEFATLDVSHEETLEFEDHVERVFWMKHKRSGEKRRLVHFQMTSWPDFGVPSSAESCLHIVGLVREAQNDAVQALGSQWKGHPRGPPIIVHCSAGIGRTGTFCTIEVNVARLADVGKCEVFNTVKTLRTQRALTIQTPEQYEFCHLAILEHALNMASTTQDEKEAITDFLGGWKMQRKNSSDTD</sequence>
<dbReference type="PANTHER" id="PTHR19134:SF534">
    <property type="entry name" value="LD27988P"/>
    <property type="match status" value="1"/>
</dbReference>
<dbReference type="PRINTS" id="PR00700">
    <property type="entry name" value="PRTYPHPHTASE"/>
</dbReference>
<dbReference type="InterPro" id="IPR029021">
    <property type="entry name" value="Prot-tyrosine_phosphatase-like"/>
</dbReference>
<dbReference type="STRING" id="46731.A0A3M6TMM0"/>
<dbReference type="EMBL" id="RCHS01003331">
    <property type="protein sequence ID" value="RMX42596.1"/>
    <property type="molecule type" value="Genomic_DNA"/>
</dbReference>
<dbReference type="GO" id="GO:0004725">
    <property type="term" value="F:protein tyrosine phosphatase activity"/>
    <property type="evidence" value="ECO:0007669"/>
    <property type="project" value="InterPro"/>
</dbReference>